<dbReference type="EMBL" id="FOMB01000025">
    <property type="protein sequence ID" value="SFD17284.1"/>
    <property type="molecule type" value="Genomic_DNA"/>
</dbReference>
<evidence type="ECO:0000313" key="3">
    <source>
        <dbReference type="EMBL" id="SFD17284.1"/>
    </source>
</evidence>
<dbReference type="PATRIC" id="fig|728005.3.peg.474"/>
<accession>A0A0F5PWB3</accession>
<feature type="chain" id="PRO_5010418719" evidence="1">
    <location>
        <begin position="23"/>
        <end position="156"/>
    </location>
</feature>
<dbReference type="RefSeq" id="WP_046171189.1">
    <property type="nucleotide sequence ID" value="NZ_FOMB01000025.1"/>
</dbReference>
<dbReference type="InterPro" id="IPR014469">
    <property type="entry name" value="DUF2271"/>
</dbReference>
<reference evidence="2 4" key="1">
    <citation type="submission" date="2015-03" db="EMBL/GenBank/DDBJ databases">
        <authorList>
            <person name="Lepp D."/>
            <person name="Hassan Y.I."/>
            <person name="Li X.-Z."/>
            <person name="Zhou T."/>
        </authorList>
    </citation>
    <scope>NUCLEOTIDE SEQUENCE [LARGE SCALE GENOMIC DNA]</scope>
    <source>
        <strain evidence="2 4">Cr7-05</strain>
    </source>
</reference>
<gene>
    <name evidence="3" type="ORF">SAMN04488059_12545</name>
    <name evidence="2" type="ORF">WH91_11680</name>
</gene>
<evidence type="ECO:0000313" key="4">
    <source>
        <dbReference type="Proteomes" id="UP000033519"/>
    </source>
</evidence>
<evidence type="ECO:0000313" key="5">
    <source>
        <dbReference type="Proteomes" id="UP000182258"/>
    </source>
</evidence>
<dbReference type="Proteomes" id="UP000033519">
    <property type="component" value="Unassembled WGS sequence"/>
</dbReference>
<proteinExistence type="predicted"/>
<feature type="signal peptide" evidence="1">
    <location>
        <begin position="1"/>
        <end position="22"/>
    </location>
</feature>
<dbReference type="Pfam" id="PF10029">
    <property type="entry name" value="DUF2271"/>
    <property type="match status" value="1"/>
</dbReference>
<protein>
    <submittedName>
        <fullName evidence="2">Tat pathway signal protein</fullName>
    </submittedName>
</protein>
<evidence type="ECO:0000313" key="2">
    <source>
        <dbReference type="EMBL" id="KKC32900.1"/>
    </source>
</evidence>
<name>A0A0F5PWB3_9HYPH</name>
<dbReference type="STRING" id="728005.SAMN04488059_12545"/>
<reference evidence="3 5" key="2">
    <citation type="submission" date="2016-10" db="EMBL/GenBank/DDBJ databases">
        <authorList>
            <person name="de Groot N.N."/>
        </authorList>
    </citation>
    <scope>NUCLEOTIDE SEQUENCE [LARGE SCALE GENOMIC DNA]</scope>
    <source>
        <strain evidence="3 5">CGMCC 1.10210</strain>
    </source>
</reference>
<dbReference type="EMBL" id="LAPV01000125">
    <property type="protein sequence ID" value="KKC32900.1"/>
    <property type="molecule type" value="Genomic_DNA"/>
</dbReference>
<organism evidence="3 5">
    <name type="scientific">Devosia psychrophila</name>
    <dbReference type="NCBI Taxonomy" id="728005"/>
    <lineage>
        <taxon>Bacteria</taxon>
        <taxon>Pseudomonadati</taxon>
        <taxon>Pseudomonadota</taxon>
        <taxon>Alphaproteobacteria</taxon>
        <taxon>Hyphomicrobiales</taxon>
        <taxon>Devosiaceae</taxon>
        <taxon>Devosia</taxon>
    </lineage>
</organism>
<evidence type="ECO:0000256" key="1">
    <source>
        <dbReference type="SAM" id="SignalP"/>
    </source>
</evidence>
<sequence length="156" mass="16299">MKKIAAALVLATALAMPGLAYAKDLTIEAQIAAYRGPNTFLAIYVTKPDGSYDSTLWVAGQNQRYYRHLRNWVRGISSVGGNIDGISGASVGAGQTLTVHASLADSMIDAGYQIHVDSAVENGGEYANDVVMPLAQASSGVVATGTGYVQSLTVNF</sequence>
<keyword evidence="4" id="KW-1185">Reference proteome</keyword>
<dbReference type="AlphaFoldDB" id="A0A0F5PWB3"/>
<keyword evidence="1" id="KW-0732">Signal</keyword>
<dbReference type="Proteomes" id="UP000182258">
    <property type="component" value="Unassembled WGS sequence"/>
</dbReference>
<dbReference type="OrthoDB" id="6057843at2"/>